<protein>
    <submittedName>
        <fullName evidence="2">14981_t:CDS:1</fullName>
    </submittedName>
</protein>
<reference evidence="2" key="1">
    <citation type="submission" date="2022-08" db="EMBL/GenBank/DDBJ databases">
        <authorList>
            <person name="Kallberg Y."/>
            <person name="Tangrot J."/>
            <person name="Rosling A."/>
        </authorList>
    </citation>
    <scope>NUCLEOTIDE SEQUENCE</scope>
    <source>
        <strain evidence="2">Wild A</strain>
    </source>
</reference>
<dbReference type="OrthoDB" id="10261027at2759"/>
<dbReference type="InterPro" id="IPR001245">
    <property type="entry name" value="Ser-Thr/Tyr_kinase_cat_dom"/>
</dbReference>
<comment type="caution">
    <text evidence="2">The sequence shown here is derived from an EMBL/GenBank/DDBJ whole genome shotgun (WGS) entry which is preliminary data.</text>
</comment>
<dbReference type="GO" id="GO:0004672">
    <property type="term" value="F:protein kinase activity"/>
    <property type="evidence" value="ECO:0007669"/>
    <property type="project" value="InterPro"/>
</dbReference>
<dbReference type="AlphaFoldDB" id="A0A9W4TB14"/>
<feature type="non-terminal residue" evidence="2">
    <location>
        <position position="1"/>
    </location>
</feature>
<accession>A0A9W4TB14</accession>
<dbReference type="SUPFAM" id="SSF56112">
    <property type="entry name" value="Protein kinase-like (PK-like)"/>
    <property type="match status" value="1"/>
</dbReference>
<organism evidence="2 3">
    <name type="scientific">Funneliformis geosporum</name>
    <dbReference type="NCBI Taxonomy" id="1117311"/>
    <lineage>
        <taxon>Eukaryota</taxon>
        <taxon>Fungi</taxon>
        <taxon>Fungi incertae sedis</taxon>
        <taxon>Mucoromycota</taxon>
        <taxon>Glomeromycotina</taxon>
        <taxon>Glomeromycetes</taxon>
        <taxon>Glomerales</taxon>
        <taxon>Glomeraceae</taxon>
        <taxon>Funneliformis</taxon>
    </lineage>
</organism>
<feature type="non-terminal residue" evidence="2">
    <location>
        <position position="56"/>
    </location>
</feature>
<feature type="domain" description="Serine-threonine/tyrosine-protein kinase catalytic" evidence="1">
    <location>
        <begin position="4"/>
        <end position="49"/>
    </location>
</feature>
<gene>
    <name evidence="2" type="ORF">FWILDA_LOCUS19110</name>
</gene>
<evidence type="ECO:0000313" key="2">
    <source>
        <dbReference type="EMBL" id="CAI2199511.1"/>
    </source>
</evidence>
<dbReference type="Gene3D" id="1.10.510.10">
    <property type="entry name" value="Transferase(Phosphotransferase) domain 1"/>
    <property type="match status" value="1"/>
</dbReference>
<proteinExistence type="predicted"/>
<dbReference type="Proteomes" id="UP001153678">
    <property type="component" value="Unassembled WGS sequence"/>
</dbReference>
<keyword evidence="3" id="KW-1185">Reference proteome</keyword>
<dbReference type="Pfam" id="PF07714">
    <property type="entry name" value="PK_Tyr_Ser-Thr"/>
    <property type="match status" value="1"/>
</dbReference>
<dbReference type="EMBL" id="CAMKVN010021557">
    <property type="protein sequence ID" value="CAI2199511.1"/>
    <property type="molecule type" value="Genomic_DNA"/>
</dbReference>
<evidence type="ECO:0000313" key="3">
    <source>
        <dbReference type="Proteomes" id="UP001153678"/>
    </source>
</evidence>
<evidence type="ECO:0000259" key="1">
    <source>
        <dbReference type="Pfam" id="PF07714"/>
    </source>
</evidence>
<name>A0A9W4TB14_9GLOM</name>
<dbReference type="InterPro" id="IPR011009">
    <property type="entry name" value="Kinase-like_dom_sf"/>
</dbReference>
<sequence>DGYRLVLEYADGGTLRRYLEENFSDLNWQNKYNLALQLSHAIKCLHDEEIRIESNS</sequence>